<dbReference type="InParanoid" id="A0A078A7A3"/>
<keyword evidence="5" id="KW-1185">Reference proteome</keyword>
<feature type="transmembrane region" description="Helical" evidence="3">
    <location>
        <begin position="370"/>
        <end position="391"/>
    </location>
</feature>
<feature type="region of interest" description="Disordered" evidence="2">
    <location>
        <begin position="1"/>
        <end position="33"/>
    </location>
</feature>
<feature type="compositionally biased region" description="Basic and acidic residues" evidence="2">
    <location>
        <begin position="22"/>
        <end position="33"/>
    </location>
</feature>
<dbReference type="AlphaFoldDB" id="A0A078A7A3"/>
<keyword evidence="3" id="KW-0472">Membrane</keyword>
<reference evidence="4 5" key="1">
    <citation type="submission" date="2014-06" db="EMBL/GenBank/DDBJ databases">
        <authorList>
            <person name="Swart Estienne"/>
        </authorList>
    </citation>
    <scope>NUCLEOTIDE SEQUENCE [LARGE SCALE GENOMIC DNA]</scope>
    <source>
        <strain evidence="4 5">130c</strain>
    </source>
</reference>
<dbReference type="OMA" id="ESKCLWR"/>
<evidence type="ECO:0000256" key="3">
    <source>
        <dbReference type="SAM" id="Phobius"/>
    </source>
</evidence>
<feature type="transmembrane region" description="Helical" evidence="3">
    <location>
        <begin position="345"/>
        <end position="364"/>
    </location>
</feature>
<feature type="transmembrane region" description="Helical" evidence="3">
    <location>
        <begin position="117"/>
        <end position="140"/>
    </location>
</feature>
<feature type="transmembrane region" description="Helical" evidence="3">
    <location>
        <begin position="152"/>
        <end position="175"/>
    </location>
</feature>
<protein>
    <submittedName>
        <fullName evidence="4">Multidrug and toxin extrusion protein 2</fullName>
    </submittedName>
</protein>
<keyword evidence="3" id="KW-1133">Transmembrane helix</keyword>
<proteinExistence type="inferred from homology"/>
<dbReference type="Proteomes" id="UP000039865">
    <property type="component" value="Unassembled WGS sequence"/>
</dbReference>
<accession>A0A078A7A3</accession>
<evidence type="ECO:0000256" key="2">
    <source>
        <dbReference type="SAM" id="MobiDB-lite"/>
    </source>
</evidence>
<feature type="transmembrane region" description="Helical" evidence="3">
    <location>
        <begin position="235"/>
        <end position="256"/>
    </location>
</feature>
<dbReference type="PANTHER" id="PTHR11206">
    <property type="entry name" value="MULTIDRUG RESISTANCE PROTEIN"/>
    <property type="match status" value="1"/>
</dbReference>
<sequence>MDRNPTKEELNQPLLTQGYDTDNERHPPLEKRESKDDEDLSFWKVMRQITDLSIYPIVGMLFHPAYHLVNTVILGQDDDAVNSLATFGLATVTIGISLMSVQISFNNSLTTLISQLILNFIVFIPICLLLLFVEYFFLGIGQQAEVASRASFFIKVLLPGFFCYGIFHTYSKYLAGQKEVRFDEESFRNLWPQMKMSLYSCGMIIWGWWAFDVFTFIGTFMSLEVMAAQTVCRNIVLIFYMIPVGLSQASSVMVGNMIGKKNIQGARVYGQMCSLTSFAWGCASVLVMAIFGEQIVRLFSSSESVRNLVTEAFLMIWLYILFDCLQCIGAGIISGLGRQGKGSILTVFGFWALGIPLALVQTFYYNMGIIALWLGPLVAITFNSFAYYAFILKIDLKEIVREAEERRLREKKRI</sequence>
<feature type="transmembrane region" description="Helical" evidence="3">
    <location>
        <begin position="196"/>
        <end position="223"/>
    </location>
</feature>
<dbReference type="InterPro" id="IPR002528">
    <property type="entry name" value="MATE_fam"/>
</dbReference>
<dbReference type="GO" id="GO:0015297">
    <property type="term" value="F:antiporter activity"/>
    <property type="evidence" value="ECO:0007669"/>
    <property type="project" value="InterPro"/>
</dbReference>
<comment type="similarity">
    <text evidence="1">Belongs to the multi antimicrobial extrusion (MATE) (TC 2.A.66.1) family.</text>
</comment>
<dbReference type="OrthoDB" id="302468at2759"/>
<feature type="transmembrane region" description="Helical" evidence="3">
    <location>
        <begin position="268"/>
        <end position="292"/>
    </location>
</feature>
<feature type="transmembrane region" description="Helical" evidence="3">
    <location>
        <begin position="52"/>
        <end position="69"/>
    </location>
</feature>
<dbReference type="Pfam" id="PF01554">
    <property type="entry name" value="MatE"/>
    <property type="match status" value="2"/>
</dbReference>
<feature type="compositionally biased region" description="Basic and acidic residues" evidence="2">
    <location>
        <begin position="1"/>
        <end position="10"/>
    </location>
</feature>
<evidence type="ECO:0000313" key="5">
    <source>
        <dbReference type="Proteomes" id="UP000039865"/>
    </source>
</evidence>
<keyword evidence="3" id="KW-0812">Transmembrane</keyword>
<feature type="transmembrane region" description="Helical" evidence="3">
    <location>
        <begin position="81"/>
        <end position="105"/>
    </location>
</feature>
<organism evidence="4 5">
    <name type="scientific">Stylonychia lemnae</name>
    <name type="common">Ciliate</name>
    <dbReference type="NCBI Taxonomy" id="5949"/>
    <lineage>
        <taxon>Eukaryota</taxon>
        <taxon>Sar</taxon>
        <taxon>Alveolata</taxon>
        <taxon>Ciliophora</taxon>
        <taxon>Intramacronucleata</taxon>
        <taxon>Spirotrichea</taxon>
        <taxon>Stichotrichia</taxon>
        <taxon>Sporadotrichida</taxon>
        <taxon>Oxytrichidae</taxon>
        <taxon>Stylonychinae</taxon>
        <taxon>Stylonychia</taxon>
    </lineage>
</organism>
<name>A0A078A7A3_STYLE</name>
<dbReference type="GO" id="GO:0016020">
    <property type="term" value="C:membrane"/>
    <property type="evidence" value="ECO:0007669"/>
    <property type="project" value="InterPro"/>
</dbReference>
<dbReference type="GO" id="GO:0042910">
    <property type="term" value="F:xenobiotic transmembrane transporter activity"/>
    <property type="evidence" value="ECO:0007669"/>
    <property type="project" value="InterPro"/>
</dbReference>
<dbReference type="EMBL" id="CCKQ01006796">
    <property type="protein sequence ID" value="CDW78129.1"/>
    <property type="molecule type" value="Genomic_DNA"/>
</dbReference>
<evidence type="ECO:0000313" key="4">
    <source>
        <dbReference type="EMBL" id="CDW78129.1"/>
    </source>
</evidence>
<feature type="transmembrane region" description="Helical" evidence="3">
    <location>
        <begin position="312"/>
        <end position="333"/>
    </location>
</feature>
<evidence type="ECO:0000256" key="1">
    <source>
        <dbReference type="ARBA" id="ARBA00010199"/>
    </source>
</evidence>
<gene>
    <name evidence="4" type="primary">Contig18528.g19684</name>
    <name evidence="4" type="ORF">STYLEM_7100</name>
</gene>